<sequence length="259" mass="28510">MRFSPDKMRCSLCCRSCVRSFLVSFMVDARGGAMRGCRHNGLRIIVPPRKCAAPTRVTCRLVKRHRLATMPPMVEGEGLASRLVEVGPSGAQFLGKLHLPTAPPPLNEGESLVSRILQLGPPGTKFLGPVVVEIPHFAALRGTERELVVMRSEGGDQWKEHHCEHTEEELNQVLNGMDEELDTSEELKRKRICRIITQDFPQYFAVVSRVKQDSNLIGPEGGVLSSTVVPTVQAAFPEGALTKRIRVGLQVNTACSDCC</sequence>
<dbReference type="FunFam" id="2.60.220.30:FF:000009">
    <property type="entry name" value="Ankyrin 2, isoform G"/>
    <property type="match status" value="1"/>
</dbReference>
<evidence type="ECO:0000313" key="4">
    <source>
        <dbReference type="EMBL" id="KAK0143169.1"/>
    </source>
</evidence>
<comment type="caution">
    <text evidence="4">The sequence shown here is derived from an EMBL/GenBank/DDBJ whole genome shotgun (WGS) entry which is preliminary data.</text>
</comment>
<feature type="domain" description="ZU5" evidence="3">
    <location>
        <begin position="21"/>
        <end position="209"/>
    </location>
</feature>
<dbReference type="Proteomes" id="UP001174136">
    <property type="component" value="Unassembled WGS sequence"/>
</dbReference>
<keyword evidence="2" id="KW-0040">ANK repeat</keyword>
<dbReference type="PANTHER" id="PTHR24123:SF49">
    <property type="entry name" value="ANKYRIN-2-LIKE ISOFORM X1"/>
    <property type="match status" value="1"/>
</dbReference>
<dbReference type="SMART" id="SM00218">
    <property type="entry name" value="ZU5"/>
    <property type="match status" value="1"/>
</dbReference>
<dbReference type="AlphaFoldDB" id="A0AA47MNA2"/>
<organism evidence="4 5">
    <name type="scientific">Merluccius polli</name>
    <name type="common">Benguela hake</name>
    <name type="synonym">Merluccius cadenati</name>
    <dbReference type="NCBI Taxonomy" id="89951"/>
    <lineage>
        <taxon>Eukaryota</taxon>
        <taxon>Metazoa</taxon>
        <taxon>Chordata</taxon>
        <taxon>Craniata</taxon>
        <taxon>Vertebrata</taxon>
        <taxon>Euteleostomi</taxon>
        <taxon>Actinopterygii</taxon>
        <taxon>Neopterygii</taxon>
        <taxon>Teleostei</taxon>
        <taxon>Neoteleostei</taxon>
        <taxon>Acanthomorphata</taxon>
        <taxon>Zeiogadaria</taxon>
        <taxon>Gadariae</taxon>
        <taxon>Gadiformes</taxon>
        <taxon>Gadoidei</taxon>
        <taxon>Merlucciidae</taxon>
        <taxon>Merluccius</taxon>
    </lineage>
</organism>
<evidence type="ECO:0000256" key="2">
    <source>
        <dbReference type="ARBA" id="ARBA00023043"/>
    </source>
</evidence>
<gene>
    <name evidence="4" type="primary">ANK2_3</name>
    <name evidence="4" type="ORF">N1851_018692</name>
</gene>
<proteinExistence type="predicted"/>
<dbReference type="EMBL" id="JAOPHQ010003430">
    <property type="protein sequence ID" value="KAK0143169.1"/>
    <property type="molecule type" value="Genomic_DNA"/>
</dbReference>
<dbReference type="Pfam" id="PF00791">
    <property type="entry name" value="ZU5"/>
    <property type="match status" value="2"/>
</dbReference>
<dbReference type="Gene3D" id="2.60.220.30">
    <property type="match status" value="3"/>
</dbReference>
<dbReference type="FunFam" id="2.60.220.30:FF:000005">
    <property type="entry name" value="Ankyrin-2 isoform 2"/>
    <property type="match status" value="1"/>
</dbReference>
<name>A0AA47MNA2_MERPO</name>
<dbReference type="PANTHER" id="PTHR24123">
    <property type="entry name" value="ANKYRIN REPEAT-CONTAINING"/>
    <property type="match status" value="1"/>
</dbReference>
<reference evidence="4" key="1">
    <citation type="journal article" date="2023" name="Front. Mar. Sci.">
        <title>A new Merluccius polli reference genome to investigate the effects of global change in West African waters.</title>
        <authorList>
            <person name="Mateo J.L."/>
            <person name="Blanco-Fernandez C."/>
            <person name="Garcia-Vazquez E."/>
            <person name="Machado-Schiaffino G."/>
        </authorList>
    </citation>
    <scope>NUCLEOTIDE SEQUENCE</scope>
    <source>
        <strain evidence="4">C29</strain>
        <tissue evidence="4">Fin</tissue>
    </source>
</reference>
<evidence type="ECO:0000259" key="3">
    <source>
        <dbReference type="PROSITE" id="PS51145"/>
    </source>
</evidence>
<evidence type="ECO:0000256" key="1">
    <source>
        <dbReference type="ARBA" id="ARBA00022737"/>
    </source>
</evidence>
<accession>A0AA47MNA2</accession>
<keyword evidence="5" id="KW-1185">Reference proteome</keyword>
<dbReference type="InterPro" id="IPR000906">
    <property type="entry name" value="ZU5_dom"/>
</dbReference>
<evidence type="ECO:0000313" key="5">
    <source>
        <dbReference type="Proteomes" id="UP001174136"/>
    </source>
</evidence>
<dbReference type="InterPro" id="IPR051165">
    <property type="entry name" value="Multifunctional_ANK_Repeat"/>
</dbReference>
<protein>
    <submittedName>
        <fullName evidence="4">Ankyrin-2</fullName>
    </submittedName>
</protein>
<keyword evidence="1" id="KW-0677">Repeat</keyword>
<dbReference type="PROSITE" id="PS51145">
    <property type="entry name" value="ZU5"/>
    <property type="match status" value="1"/>
</dbReference>